<feature type="transmembrane region" description="Helical" evidence="6">
    <location>
        <begin position="292"/>
        <end position="314"/>
    </location>
</feature>
<dbReference type="AlphaFoldDB" id="A0A223ARB9"/>
<dbReference type="InterPro" id="IPR025857">
    <property type="entry name" value="MacB_PCD"/>
</dbReference>
<feature type="transmembrane region" description="Helical" evidence="6">
    <location>
        <begin position="16"/>
        <end position="38"/>
    </location>
</feature>
<evidence type="ECO:0000256" key="6">
    <source>
        <dbReference type="SAM" id="Phobius"/>
    </source>
</evidence>
<dbReference type="Proteomes" id="UP000214689">
    <property type="component" value="Chromosome"/>
</dbReference>
<evidence type="ECO:0000256" key="4">
    <source>
        <dbReference type="ARBA" id="ARBA00022989"/>
    </source>
</evidence>
<feature type="transmembrane region" description="Helical" evidence="6">
    <location>
        <begin position="350"/>
        <end position="369"/>
    </location>
</feature>
<dbReference type="GO" id="GO:0005886">
    <property type="term" value="C:plasma membrane"/>
    <property type="evidence" value="ECO:0007669"/>
    <property type="project" value="UniProtKB-SubCell"/>
</dbReference>
<name>A0A223ARB9_9FIRM</name>
<dbReference type="InterPro" id="IPR003838">
    <property type="entry name" value="ABC3_permease_C"/>
</dbReference>
<sequence length="427" mass="46453">MIKNAIAYVTRRRYRALIIFVILTVVLACIHVCLNIIVSSDSMERTLYKASNSSLSIVRKAEQSTFELNKFDELKRIKEISNIVPEYEGIASLEGSNVVSGKQTVRRDDVSGDLSNAAAVRATGSTKRELLFSSGVFTLEKGRHISSKDKGKVLVHKEFADRNKLKLHDKVKLKFLKTDGSTSSSGETQTLEIVGIFSGKMQEQHTGLPSDLSENTMFADYESSQKGLGYEGGNRVVNKVTVTANSPEKLETVEKKIKKLDVDWSSFEATKNNGAFQEAAKSLTGIRKIMRVMTMAILGGGTIVLSLILVLWLRERIYEIGILLSIGVSKAAIVGQFILELIFVSIPAMIASFIIGKIALSFIVGGFVGSDETGALARGLSEGGISSELMTFAMSYALLIVIIIVSVAITSGAILIRSPKEILSKIS</sequence>
<dbReference type="PROSITE" id="PS51257">
    <property type="entry name" value="PROKAR_LIPOPROTEIN"/>
    <property type="match status" value="1"/>
</dbReference>
<evidence type="ECO:0000256" key="1">
    <source>
        <dbReference type="ARBA" id="ARBA00004651"/>
    </source>
</evidence>
<reference evidence="10" key="1">
    <citation type="submission" date="2016-05" db="EMBL/GenBank/DDBJ databases">
        <authorList>
            <person name="Holder M.E."/>
            <person name="Ajami N.J."/>
            <person name="Petrosino J.F."/>
        </authorList>
    </citation>
    <scope>NUCLEOTIDE SEQUENCE [LARGE SCALE GENOMIC DNA]</scope>
    <source>
        <strain evidence="10">ATCC 700696</strain>
    </source>
</reference>
<evidence type="ECO:0000256" key="2">
    <source>
        <dbReference type="ARBA" id="ARBA00022475"/>
    </source>
</evidence>
<feature type="transmembrane region" description="Helical" evidence="6">
    <location>
        <begin position="320"/>
        <end position="343"/>
    </location>
</feature>
<feature type="domain" description="MacB-like periplasmic core" evidence="8">
    <location>
        <begin position="55"/>
        <end position="259"/>
    </location>
</feature>
<keyword evidence="3 6" id="KW-0812">Transmembrane</keyword>
<dbReference type="OrthoDB" id="9812886at2"/>
<accession>A0A223ARB9</accession>
<dbReference type="GO" id="GO:0022857">
    <property type="term" value="F:transmembrane transporter activity"/>
    <property type="evidence" value="ECO:0007669"/>
    <property type="project" value="TreeGrafter"/>
</dbReference>
<dbReference type="EMBL" id="CP016199">
    <property type="protein sequence ID" value="ASS37528.1"/>
    <property type="molecule type" value="Genomic_DNA"/>
</dbReference>
<evidence type="ECO:0000259" key="8">
    <source>
        <dbReference type="Pfam" id="PF12704"/>
    </source>
</evidence>
<evidence type="ECO:0000256" key="3">
    <source>
        <dbReference type="ARBA" id="ARBA00022692"/>
    </source>
</evidence>
<dbReference type="RefSeq" id="WP_094233749.1">
    <property type="nucleotide sequence ID" value="NZ_CP016199.1"/>
</dbReference>
<dbReference type="PANTHER" id="PTHR30572:SF9">
    <property type="entry name" value="ABC TRANSPORTER PERMEASE PROTEIN"/>
    <property type="match status" value="1"/>
</dbReference>
<feature type="transmembrane region" description="Helical" evidence="6">
    <location>
        <begin position="389"/>
        <end position="416"/>
    </location>
</feature>
<keyword evidence="4 6" id="KW-1133">Transmembrane helix</keyword>
<protein>
    <submittedName>
        <fullName evidence="9">ABC transporter permease</fullName>
    </submittedName>
</protein>
<feature type="domain" description="ABC3 transporter permease C-terminal" evidence="7">
    <location>
        <begin position="295"/>
        <end position="416"/>
    </location>
</feature>
<evidence type="ECO:0000256" key="5">
    <source>
        <dbReference type="ARBA" id="ARBA00023136"/>
    </source>
</evidence>
<dbReference type="Pfam" id="PF02687">
    <property type="entry name" value="FtsX"/>
    <property type="match status" value="1"/>
</dbReference>
<evidence type="ECO:0000259" key="7">
    <source>
        <dbReference type="Pfam" id="PF02687"/>
    </source>
</evidence>
<organism evidence="9 10">
    <name type="scientific">Mogibacterium pumilum</name>
    <dbReference type="NCBI Taxonomy" id="86332"/>
    <lineage>
        <taxon>Bacteria</taxon>
        <taxon>Bacillati</taxon>
        <taxon>Bacillota</taxon>
        <taxon>Clostridia</taxon>
        <taxon>Peptostreptococcales</taxon>
        <taxon>Anaerovoracaceae</taxon>
        <taxon>Mogibacterium</taxon>
    </lineage>
</organism>
<dbReference type="Pfam" id="PF12704">
    <property type="entry name" value="MacB_PCD"/>
    <property type="match status" value="1"/>
</dbReference>
<dbReference type="PANTHER" id="PTHR30572">
    <property type="entry name" value="MEMBRANE COMPONENT OF TRANSPORTER-RELATED"/>
    <property type="match status" value="1"/>
</dbReference>
<comment type="subcellular location">
    <subcellularLocation>
        <location evidence="1">Cell membrane</location>
        <topology evidence="1">Multi-pass membrane protein</topology>
    </subcellularLocation>
</comment>
<evidence type="ECO:0000313" key="9">
    <source>
        <dbReference type="EMBL" id="ASS37528.1"/>
    </source>
</evidence>
<keyword evidence="10" id="KW-1185">Reference proteome</keyword>
<dbReference type="InterPro" id="IPR050250">
    <property type="entry name" value="Macrolide_Exporter_MacB"/>
</dbReference>
<keyword evidence="2" id="KW-1003">Cell membrane</keyword>
<keyword evidence="5 6" id="KW-0472">Membrane</keyword>
<proteinExistence type="predicted"/>
<evidence type="ECO:0000313" key="10">
    <source>
        <dbReference type="Proteomes" id="UP000214689"/>
    </source>
</evidence>
<gene>
    <name evidence="9" type="ORF">AXF17_03010</name>
</gene>